<gene>
    <name evidence="2" type="ORF">BSTOLATCC_MIC60813</name>
</gene>
<protein>
    <submittedName>
        <fullName evidence="2">Uncharacterized protein</fullName>
    </submittedName>
</protein>
<accession>A0AAU9KAF6</accession>
<evidence type="ECO:0000313" key="2">
    <source>
        <dbReference type="EMBL" id="CAG9334193.1"/>
    </source>
</evidence>
<keyword evidence="1" id="KW-0175">Coiled coil</keyword>
<dbReference type="Proteomes" id="UP001162131">
    <property type="component" value="Unassembled WGS sequence"/>
</dbReference>
<feature type="coiled-coil region" evidence="1">
    <location>
        <begin position="7"/>
        <end position="127"/>
    </location>
</feature>
<organism evidence="2 3">
    <name type="scientific">Blepharisma stoltei</name>
    <dbReference type="NCBI Taxonomy" id="1481888"/>
    <lineage>
        <taxon>Eukaryota</taxon>
        <taxon>Sar</taxon>
        <taxon>Alveolata</taxon>
        <taxon>Ciliophora</taxon>
        <taxon>Postciliodesmatophora</taxon>
        <taxon>Heterotrichea</taxon>
        <taxon>Heterotrichida</taxon>
        <taxon>Blepharismidae</taxon>
        <taxon>Blepharisma</taxon>
    </lineage>
</organism>
<keyword evidence="3" id="KW-1185">Reference proteome</keyword>
<proteinExistence type="predicted"/>
<dbReference type="AlphaFoldDB" id="A0AAU9KAF6"/>
<reference evidence="2" key="1">
    <citation type="submission" date="2021-09" db="EMBL/GenBank/DDBJ databases">
        <authorList>
            <consortium name="AG Swart"/>
            <person name="Singh M."/>
            <person name="Singh A."/>
            <person name="Seah K."/>
            <person name="Emmerich C."/>
        </authorList>
    </citation>
    <scope>NUCLEOTIDE SEQUENCE</scope>
    <source>
        <strain evidence="2">ATCC30299</strain>
    </source>
</reference>
<name>A0AAU9KAF6_9CILI</name>
<evidence type="ECO:0000256" key="1">
    <source>
        <dbReference type="SAM" id="Coils"/>
    </source>
</evidence>
<comment type="caution">
    <text evidence="2">The sequence shown here is derived from an EMBL/GenBank/DDBJ whole genome shotgun (WGS) entry which is preliminary data.</text>
</comment>
<sequence>MIPKHPLTLTQAENNHLLQENRTLKKQFTQLHRQAQCQEFEDLALVLTVLELQRERIHFLRQELSFLEDRQEQLNLDIRKADHGIRNEQQDTNENLELRLEIARKRKKELEDQLRSFNSKFSKEIAEMKIKTAKQRAELLSSLKFI</sequence>
<dbReference type="EMBL" id="CAJZBQ010000058">
    <property type="protein sequence ID" value="CAG9334193.1"/>
    <property type="molecule type" value="Genomic_DNA"/>
</dbReference>
<evidence type="ECO:0000313" key="3">
    <source>
        <dbReference type="Proteomes" id="UP001162131"/>
    </source>
</evidence>